<keyword evidence="5" id="KW-1185">Reference proteome</keyword>
<dbReference type="Pfam" id="PF01370">
    <property type="entry name" value="Epimerase"/>
    <property type="match status" value="1"/>
</dbReference>
<proteinExistence type="inferred from homology"/>
<dbReference type="PANTHER" id="PTHR10366:SF564">
    <property type="entry name" value="STEROL-4-ALPHA-CARBOXYLATE 3-DEHYDROGENASE, DECARBOXYLATING"/>
    <property type="match status" value="1"/>
</dbReference>
<organism evidence="4 5">
    <name type="scientific">Heliocybe sulcata</name>
    <dbReference type="NCBI Taxonomy" id="5364"/>
    <lineage>
        <taxon>Eukaryota</taxon>
        <taxon>Fungi</taxon>
        <taxon>Dikarya</taxon>
        <taxon>Basidiomycota</taxon>
        <taxon>Agaricomycotina</taxon>
        <taxon>Agaricomycetes</taxon>
        <taxon>Gloeophyllales</taxon>
        <taxon>Gloeophyllaceae</taxon>
        <taxon>Heliocybe</taxon>
    </lineage>
</organism>
<dbReference type="OrthoDB" id="2735536at2759"/>
<dbReference type="InterPro" id="IPR001509">
    <property type="entry name" value="Epimerase_deHydtase"/>
</dbReference>
<accession>A0A5C3MZ56</accession>
<feature type="domain" description="NAD-dependent epimerase/dehydratase" evidence="3">
    <location>
        <begin position="11"/>
        <end position="269"/>
    </location>
</feature>
<evidence type="ECO:0000313" key="5">
    <source>
        <dbReference type="Proteomes" id="UP000305948"/>
    </source>
</evidence>
<keyword evidence="1" id="KW-0560">Oxidoreductase</keyword>
<gene>
    <name evidence="4" type="ORF">OE88DRAFT_1661561</name>
</gene>
<evidence type="ECO:0000256" key="2">
    <source>
        <dbReference type="ARBA" id="ARBA00023445"/>
    </source>
</evidence>
<dbReference type="Gene3D" id="3.40.50.720">
    <property type="entry name" value="NAD(P)-binding Rossmann-like Domain"/>
    <property type="match status" value="1"/>
</dbReference>
<evidence type="ECO:0000259" key="3">
    <source>
        <dbReference type="Pfam" id="PF01370"/>
    </source>
</evidence>
<reference evidence="4 5" key="1">
    <citation type="journal article" date="2019" name="Nat. Ecol. Evol.">
        <title>Megaphylogeny resolves global patterns of mushroom evolution.</title>
        <authorList>
            <person name="Varga T."/>
            <person name="Krizsan K."/>
            <person name="Foldi C."/>
            <person name="Dima B."/>
            <person name="Sanchez-Garcia M."/>
            <person name="Sanchez-Ramirez S."/>
            <person name="Szollosi G.J."/>
            <person name="Szarkandi J.G."/>
            <person name="Papp V."/>
            <person name="Albert L."/>
            <person name="Andreopoulos W."/>
            <person name="Angelini C."/>
            <person name="Antonin V."/>
            <person name="Barry K.W."/>
            <person name="Bougher N.L."/>
            <person name="Buchanan P."/>
            <person name="Buyck B."/>
            <person name="Bense V."/>
            <person name="Catcheside P."/>
            <person name="Chovatia M."/>
            <person name="Cooper J."/>
            <person name="Damon W."/>
            <person name="Desjardin D."/>
            <person name="Finy P."/>
            <person name="Geml J."/>
            <person name="Haridas S."/>
            <person name="Hughes K."/>
            <person name="Justo A."/>
            <person name="Karasinski D."/>
            <person name="Kautmanova I."/>
            <person name="Kiss B."/>
            <person name="Kocsube S."/>
            <person name="Kotiranta H."/>
            <person name="LaButti K.M."/>
            <person name="Lechner B.E."/>
            <person name="Liimatainen K."/>
            <person name="Lipzen A."/>
            <person name="Lukacs Z."/>
            <person name="Mihaltcheva S."/>
            <person name="Morgado L.N."/>
            <person name="Niskanen T."/>
            <person name="Noordeloos M.E."/>
            <person name="Ohm R.A."/>
            <person name="Ortiz-Santana B."/>
            <person name="Ovrebo C."/>
            <person name="Racz N."/>
            <person name="Riley R."/>
            <person name="Savchenko A."/>
            <person name="Shiryaev A."/>
            <person name="Soop K."/>
            <person name="Spirin V."/>
            <person name="Szebenyi C."/>
            <person name="Tomsovsky M."/>
            <person name="Tulloss R.E."/>
            <person name="Uehling J."/>
            <person name="Grigoriev I.V."/>
            <person name="Vagvolgyi C."/>
            <person name="Papp T."/>
            <person name="Martin F.M."/>
            <person name="Miettinen O."/>
            <person name="Hibbett D.S."/>
            <person name="Nagy L.G."/>
        </authorList>
    </citation>
    <scope>NUCLEOTIDE SEQUENCE [LARGE SCALE GENOMIC DNA]</scope>
    <source>
        <strain evidence="4 5">OMC1185</strain>
    </source>
</reference>
<evidence type="ECO:0000256" key="1">
    <source>
        <dbReference type="ARBA" id="ARBA00023002"/>
    </source>
</evidence>
<name>A0A5C3MZ56_9AGAM</name>
<dbReference type="STRING" id="5364.A0A5C3MZ56"/>
<protein>
    <submittedName>
        <fullName evidence="4">D-lactaldehyde dehydrogenase</fullName>
    </submittedName>
</protein>
<dbReference type="EMBL" id="ML213514">
    <property type="protein sequence ID" value="TFK50045.1"/>
    <property type="molecule type" value="Genomic_DNA"/>
</dbReference>
<dbReference type="GO" id="GO:0016616">
    <property type="term" value="F:oxidoreductase activity, acting on the CH-OH group of donors, NAD or NADP as acceptor"/>
    <property type="evidence" value="ECO:0007669"/>
    <property type="project" value="TreeGrafter"/>
</dbReference>
<dbReference type="InterPro" id="IPR036291">
    <property type="entry name" value="NAD(P)-bd_dom_sf"/>
</dbReference>
<dbReference type="PANTHER" id="PTHR10366">
    <property type="entry name" value="NAD DEPENDENT EPIMERASE/DEHYDRATASE"/>
    <property type="match status" value="1"/>
</dbReference>
<comment type="similarity">
    <text evidence="2">Belongs to the NAD(P)-dependent epimerase/dehydratase family. Dihydroflavonol-4-reductase subfamily.</text>
</comment>
<dbReference type="SUPFAM" id="SSF51735">
    <property type="entry name" value="NAD(P)-binding Rossmann-fold domains"/>
    <property type="match status" value="1"/>
</dbReference>
<evidence type="ECO:0000313" key="4">
    <source>
        <dbReference type="EMBL" id="TFK50045.1"/>
    </source>
</evidence>
<dbReference type="Proteomes" id="UP000305948">
    <property type="component" value="Unassembled WGS sequence"/>
</dbReference>
<sequence length="345" mass="37200">MPALTDKAATILVTGANGFVGAWVVSKLLNRGYSVRAAVRTQSKGRHLLDTNSQYGDKLEIAAVGDIATDGAFDEAVKGVDGIIHTASPVTMAADDPKELIEPAVNGAVGILASALKHGSSVKRIVVTSSFSAVIPFPSPPVTITEALWNDAAVKDCEENGRNAKPMSKYAASKTLAERAVWAFHKEHKSKVTWDVTVINPPFIFGPVVHEVTTPDSLNSSTKLFYDGLVKGESHGQDPSKYPDGGWVDIRDIAEAHIKALEVPAAGGERVLVIKDTFVWQDFYDIANSLSPKPYHTLATGTPGAILVRNRKVNMEKAPRLLGLEYIAAEEMIKDTLADYVRRGW</sequence>
<dbReference type="InterPro" id="IPR050425">
    <property type="entry name" value="NAD(P)_dehydrat-like"/>
</dbReference>
<dbReference type="AlphaFoldDB" id="A0A5C3MZ56"/>